<dbReference type="SMART" id="SM00342">
    <property type="entry name" value="HTH_ARAC"/>
    <property type="match status" value="1"/>
</dbReference>
<proteinExistence type="predicted"/>
<dbReference type="InterPro" id="IPR018060">
    <property type="entry name" value="HTH_AraC"/>
</dbReference>
<dbReference type="AlphaFoldDB" id="A0A371JG09"/>
<dbReference type="Proteomes" id="UP000216411">
    <property type="component" value="Unassembled WGS sequence"/>
</dbReference>
<dbReference type="PROSITE" id="PS01124">
    <property type="entry name" value="HTH_ARAC_FAMILY_2"/>
    <property type="match status" value="1"/>
</dbReference>
<protein>
    <submittedName>
        <fullName evidence="2">AraC family transcriptional regulator</fullName>
    </submittedName>
</protein>
<dbReference type="OrthoDB" id="323290at2"/>
<evidence type="ECO:0000313" key="2">
    <source>
        <dbReference type="EMBL" id="RDY31658.1"/>
    </source>
</evidence>
<organism evidence="2 3">
    <name type="scientific">Lachnotalea glycerini</name>
    <dbReference type="NCBI Taxonomy" id="1763509"/>
    <lineage>
        <taxon>Bacteria</taxon>
        <taxon>Bacillati</taxon>
        <taxon>Bacillota</taxon>
        <taxon>Clostridia</taxon>
        <taxon>Lachnospirales</taxon>
        <taxon>Lachnospiraceae</taxon>
        <taxon>Lachnotalea</taxon>
    </lineage>
</organism>
<evidence type="ECO:0000313" key="3">
    <source>
        <dbReference type="Proteomes" id="UP000216411"/>
    </source>
</evidence>
<dbReference type="GO" id="GO:0043565">
    <property type="term" value="F:sequence-specific DNA binding"/>
    <property type="evidence" value="ECO:0007669"/>
    <property type="project" value="InterPro"/>
</dbReference>
<dbReference type="Gene3D" id="1.10.10.60">
    <property type="entry name" value="Homeodomain-like"/>
    <property type="match status" value="1"/>
</dbReference>
<name>A0A371JG09_9FIRM</name>
<dbReference type="InterPro" id="IPR046532">
    <property type="entry name" value="DUF6597"/>
</dbReference>
<reference evidence="2 3" key="1">
    <citation type="journal article" date="2017" name="Genome Announc.">
        <title>Draft Genome Sequence of a Sporulating and Motile Strain of Lachnotalea glycerini Isolated from Water in Quebec City, Canada.</title>
        <authorList>
            <person name="Maheux A.F."/>
            <person name="Boudreau D.K."/>
            <person name="Berube E."/>
            <person name="Boissinot M."/>
            <person name="Raymond F."/>
            <person name="Brodeur S."/>
            <person name="Corbeil J."/>
            <person name="Isabel S."/>
            <person name="Omar R.F."/>
            <person name="Bergeron M.G."/>
        </authorList>
    </citation>
    <scope>NUCLEOTIDE SEQUENCE [LARGE SCALE GENOMIC DNA]</scope>
    <source>
        <strain evidence="2 3">CCRI-19302</strain>
    </source>
</reference>
<gene>
    <name evidence="2" type="ORF">CG710_008690</name>
</gene>
<dbReference type="Pfam" id="PF12833">
    <property type="entry name" value="HTH_18"/>
    <property type="match status" value="1"/>
</dbReference>
<comment type="caution">
    <text evidence="2">The sequence shown here is derived from an EMBL/GenBank/DDBJ whole genome shotgun (WGS) entry which is preliminary data.</text>
</comment>
<keyword evidence="3" id="KW-1185">Reference proteome</keyword>
<dbReference type="GO" id="GO:0003700">
    <property type="term" value="F:DNA-binding transcription factor activity"/>
    <property type="evidence" value="ECO:0007669"/>
    <property type="project" value="InterPro"/>
</dbReference>
<accession>A0A371JG09</accession>
<dbReference type="EMBL" id="NOKA02000012">
    <property type="protein sequence ID" value="RDY31658.1"/>
    <property type="molecule type" value="Genomic_DNA"/>
</dbReference>
<feature type="domain" description="HTH araC/xylS-type" evidence="1">
    <location>
        <begin position="194"/>
        <end position="295"/>
    </location>
</feature>
<sequence>MLLRKKRLHRALELINRRLFCMKLHKIYNPIIATPFACSDNYKEFIPCDALKPYIRCFWGTKKPVNQEKTYIKTNGIVIPDTCMDIIFHIDFTNNRIHNSFCGINDRTFSTTNYNDTEQTMFSFAIRFYAWSVPVFSEEKMCDTRNAHFDVGYHFSKIKKEMETILFEVSDIYELIPKVEKILIRNYNIKHENTLVLQAVEKILRSRGTLLVGELKNNLHISDRQLERLFREHVGVTPKSLAAMVRYQYLWNDIIFCEQFDIQDAVYKYGYSDQAHLYHDFKKYHSMNITDAKRYALQNVEKIQESYSDL</sequence>
<dbReference type="Pfam" id="PF20240">
    <property type="entry name" value="DUF6597"/>
    <property type="match status" value="1"/>
</dbReference>
<evidence type="ECO:0000259" key="1">
    <source>
        <dbReference type="PROSITE" id="PS01124"/>
    </source>
</evidence>